<dbReference type="Gene3D" id="3.40.50.1820">
    <property type="entry name" value="alpha/beta hydrolase"/>
    <property type="match status" value="1"/>
</dbReference>
<keyword evidence="2" id="KW-1185">Reference proteome</keyword>
<dbReference type="OrthoDB" id="503948at2"/>
<dbReference type="Proteomes" id="UP000234950">
    <property type="component" value="Unassembled WGS sequence"/>
</dbReference>
<comment type="caution">
    <text evidence="1">The sequence shown here is derived from an EMBL/GenBank/DDBJ whole genome shotgun (WGS) entry which is preliminary data.</text>
</comment>
<reference evidence="1 2" key="1">
    <citation type="submission" date="2017-11" db="EMBL/GenBank/DDBJ databases">
        <title>Comparitive Functional Genomics of Dry Heat Resistant strains isolated from the Viking Spacecraft.</title>
        <authorList>
            <person name="Seuylemezian A."/>
            <person name="Cooper K."/>
            <person name="Vaishampayan P."/>
        </authorList>
    </citation>
    <scope>NUCLEOTIDE SEQUENCE [LARGE SCALE GENOMIC DNA]</scope>
    <source>
        <strain evidence="1 2">V32-6</strain>
    </source>
</reference>
<evidence type="ECO:0000313" key="1">
    <source>
        <dbReference type="EMBL" id="PLS01903.1"/>
    </source>
</evidence>
<dbReference type="RefSeq" id="WP_101650625.1">
    <property type="nucleotide sequence ID" value="NZ_PGVE01000086.1"/>
</dbReference>
<evidence type="ECO:0000313" key="2">
    <source>
        <dbReference type="Proteomes" id="UP000234950"/>
    </source>
</evidence>
<dbReference type="Pfam" id="PF02450">
    <property type="entry name" value="LCAT"/>
    <property type="match status" value="1"/>
</dbReference>
<dbReference type="GO" id="GO:0008374">
    <property type="term" value="F:O-acyltransferase activity"/>
    <property type="evidence" value="ECO:0007669"/>
    <property type="project" value="InterPro"/>
</dbReference>
<name>A0A2N5H8Q9_9BACI</name>
<dbReference type="InterPro" id="IPR029058">
    <property type="entry name" value="AB_hydrolase_fold"/>
</dbReference>
<evidence type="ECO:0008006" key="3">
    <source>
        <dbReference type="Google" id="ProtNLM"/>
    </source>
</evidence>
<dbReference type="SUPFAM" id="SSF53474">
    <property type="entry name" value="alpha/beta-Hydrolases"/>
    <property type="match status" value="1"/>
</dbReference>
<dbReference type="InterPro" id="IPR003386">
    <property type="entry name" value="LACT/PDAT_acylTrfase"/>
</dbReference>
<protein>
    <recommendedName>
        <fullName evidence="3">Alpha/beta hydrolase</fullName>
    </recommendedName>
</protein>
<dbReference type="EMBL" id="PGVE01000086">
    <property type="protein sequence ID" value="PLS01903.1"/>
    <property type="molecule type" value="Genomic_DNA"/>
</dbReference>
<dbReference type="AlphaFoldDB" id="A0A2N5H8Q9"/>
<organism evidence="1 2">
    <name type="scientific">Neobacillus cucumis</name>
    <dbReference type="NCBI Taxonomy" id="1740721"/>
    <lineage>
        <taxon>Bacteria</taxon>
        <taxon>Bacillati</taxon>
        <taxon>Bacillota</taxon>
        <taxon>Bacilli</taxon>
        <taxon>Bacillales</taxon>
        <taxon>Bacillaceae</taxon>
        <taxon>Neobacillus</taxon>
    </lineage>
</organism>
<sequence length="377" mass="43371">MSIPTILIPGIQGTKLLNTNTLDFDTIWSTIQSRYETIYDLLLKQDSRFEVNPKSIIERGDVEDVAYREIVHVLERKTKQPVYIFGYDWRQSSLDTAKRLANFVEYLKEKLSVKKFNFIAHSMGGMVLSSYLKTLQGNYDSIEHVIFAVPPFKGSIHALISLTMGEGGIRFPMFNSSDEFRKIARTFPSVFEMCPTYQKAVIFEDGANFDIFNPDHWQSNIGDDDWGMFFNRISHMKAFWDLQNPAMMDLKELPLEVRKRFLILMGMGERTKNRVIVQPKSPDGRVKNFFNFDSLDSEGDGDGTVPFESASIYKNDILTLGIKKKWIDFSFHALFLNDGRVQTTITRFLLNQTSEHSNGSPWWTVIDDSVNLISIES</sequence>
<dbReference type="PANTHER" id="PTHR11440">
    <property type="entry name" value="LECITHIN-CHOLESTEROL ACYLTRANSFERASE-RELATED"/>
    <property type="match status" value="1"/>
</dbReference>
<gene>
    <name evidence="1" type="ORF">CVD27_22560</name>
</gene>
<accession>A0A2N5H8Q9</accession>
<dbReference type="GO" id="GO:0006629">
    <property type="term" value="P:lipid metabolic process"/>
    <property type="evidence" value="ECO:0007669"/>
    <property type="project" value="InterPro"/>
</dbReference>
<proteinExistence type="predicted"/>